<evidence type="ECO:0000256" key="11">
    <source>
        <dbReference type="ARBA" id="ARBA00023239"/>
    </source>
</evidence>
<feature type="domain" description="FPG-type" evidence="15">
    <location>
        <begin position="229"/>
        <end position="275"/>
    </location>
</feature>
<evidence type="ECO:0000256" key="12">
    <source>
        <dbReference type="ARBA" id="ARBA00023268"/>
    </source>
</evidence>
<evidence type="ECO:0000256" key="4">
    <source>
        <dbReference type="ARBA" id="ARBA00022723"/>
    </source>
</evidence>
<evidence type="ECO:0000256" key="8">
    <source>
        <dbReference type="ARBA" id="ARBA00022833"/>
    </source>
</evidence>
<dbReference type="InterPro" id="IPR010979">
    <property type="entry name" value="Ribosomal_uS13-like_H2TH"/>
</dbReference>
<comment type="cofactor">
    <cofactor evidence="2">
        <name>Zn(2+)</name>
        <dbReference type="ChEBI" id="CHEBI:29105"/>
    </cofactor>
</comment>
<comment type="catalytic activity">
    <reaction evidence="1">
        <text>Hydrolysis of DNA containing ring-opened 7-methylguanine residues, releasing 2,6-diamino-4-hydroxy-5-(N-methyl)formamidopyrimidine.</text>
        <dbReference type="EC" id="3.2.2.23"/>
    </reaction>
</comment>
<dbReference type="SUPFAM" id="SSF81624">
    <property type="entry name" value="N-terminal domain of MutM-like DNA repair proteins"/>
    <property type="match status" value="1"/>
</dbReference>
<dbReference type="SUPFAM" id="SSF57716">
    <property type="entry name" value="Glucocorticoid receptor-like (DNA-binding domain)"/>
    <property type="match status" value="1"/>
</dbReference>
<comment type="similarity">
    <text evidence="3">Belongs to the FPG family.</text>
</comment>
<evidence type="ECO:0000256" key="5">
    <source>
        <dbReference type="ARBA" id="ARBA00022763"/>
    </source>
</evidence>
<keyword evidence="13" id="KW-0326">Glycosidase</keyword>
<evidence type="ECO:0000256" key="3">
    <source>
        <dbReference type="ARBA" id="ARBA00009409"/>
    </source>
</evidence>
<evidence type="ECO:0000256" key="9">
    <source>
        <dbReference type="ARBA" id="ARBA00023125"/>
    </source>
</evidence>
<dbReference type="InterPro" id="IPR000214">
    <property type="entry name" value="Znf_DNA_glyclase/AP_lyase"/>
</dbReference>
<keyword evidence="6 14" id="KW-0863">Zinc-finger</keyword>
<dbReference type="InterPro" id="IPR015886">
    <property type="entry name" value="H2TH_FPG"/>
</dbReference>
<dbReference type="Proteomes" id="UP000443582">
    <property type="component" value="Unassembled WGS sequence"/>
</dbReference>
<dbReference type="SMART" id="SM01232">
    <property type="entry name" value="H2TH"/>
    <property type="match status" value="1"/>
</dbReference>
<organism evidence="17 18">
    <name type="scientific">Halobacteriovorax vibrionivorans</name>
    <dbReference type="NCBI Taxonomy" id="2152716"/>
    <lineage>
        <taxon>Bacteria</taxon>
        <taxon>Pseudomonadati</taxon>
        <taxon>Bdellovibrionota</taxon>
        <taxon>Bacteriovoracia</taxon>
        <taxon>Bacteriovoracales</taxon>
        <taxon>Halobacteriovoraceae</taxon>
        <taxon>Halobacteriovorax</taxon>
    </lineage>
</organism>
<sequence>MPELPEVETIKSQLSHVLPMEIEEVAYSDVSDSIVKDKDFNPKGMTLERVERQGKVLRFFFEDQDGNEWRAISGLGMSGSWRIATEEITEKHTHVKLIGTNAKGPIHLGYIDPRRFGVFHLYSPPNEATWLTRLGPDVSKEEFTLDYLLMLKKERPNKVLKPFLLEQNFFAGVGNYMASEICARAGVRPTRRMKTLTKLELEKVYMAVKIVLDDSISTGGTTFSGGYQDAFGEKGEGVKNLVVFYQKICGLCKETEVKKITLAQRGTYYCPKCQK</sequence>
<keyword evidence="12" id="KW-0511">Multifunctional enzyme</keyword>
<keyword evidence="18" id="KW-1185">Reference proteome</keyword>
<gene>
    <name evidence="17" type="ORF">DAY19_00640</name>
</gene>
<evidence type="ECO:0000256" key="14">
    <source>
        <dbReference type="PROSITE-ProRule" id="PRU00391"/>
    </source>
</evidence>
<keyword evidence="5" id="KW-0227">DNA damage</keyword>
<reference evidence="18" key="1">
    <citation type="journal article" date="2019" name="Int. J. Syst. Evol. Microbiol.">
        <title>Halobacteriovorax valvorus sp. nov., a novel prokaryotic predator isolated from coastal seawater of China.</title>
        <authorList>
            <person name="Chen M.-X."/>
        </authorList>
    </citation>
    <scope>NUCLEOTIDE SEQUENCE [LARGE SCALE GENOMIC DNA]</scope>
    <source>
        <strain evidence="18">BL9</strain>
    </source>
</reference>
<dbReference type="SUPFAM" id="SSF46946">
    <property type="entry name" value="S13-like H2TH domain"/>
    <property type="match status" value="1"/>
</dbReference>
<dbReference type="Pfam" id="PF06827">
    <property type="entry name" value="zf-FPG_IleRS"/>
    <property type="match status" value="1"/>
</dbReference>
<dbReference type="RefSeq" id="WP_114705252.1">
    <property type="nucleotide sequence ID" value="NZ_QDKL01000001.1"/>
</dbReference>
<dbReference type="Gene3D" id="1.10.8.50">
    <property type="match status" value="1"/>
</dbReference>
<dbReference type="InterPro" id="IPR010663">
    <property type="entry name" value="Znf_FPG/IleRS"/>
</dbReference>
<evidence type="ECO:0000259" key="15">
    <source>
        <dbReference type="PROSITE" id="PS51066"/>
    </source>
</evidence>
<keyword evidence="7" id="KW-0378">Hydrolase</keyword>
<evidence type="ECO:0000256" key="1">
    <source>
        <dbReference type="ARBA" id="ARBA00001668"/>
    </source>
</evidence>
<dbReference type="PROSITE" id="PS51066">
    <property type="entry name" value="ZF_FPG_2"/>
    <property type="match status" value="1"/>
</dbReference>
<name>A0ABY0IH89_9BACT</name>
<keyword evidence="9" id="KW-0238">DNA-binding</keyword>
<evidence type="ECO:0000313" key="18">
    <source>
        <dbReference type="Proteomes" id="UP000443582"/>
    </source>
</evidence>
<accession>A0ABY0IH89</accession>
<dbReference type="Gene3D" id="3.20.190.10">
    <property type="entry name" value="MutM-like, N-terminal"/>
    <property type="match status" value="1"/>
</dbReference>
<dbReference type="SMART" id="SM00898">
    <property type="entry name" value="Fapy_DNA_glyco"/>
    <property type="match status" value="1"/>
</dbReference>
<evidence type="ECO:0000313" key="17">
    <source>
        <dbReference type="EMBL" id="RZF22307.1"/>
    </source>
</evidence>
<dbReference type="InterPro" id="IPR035937">
    <property type="entry name" value="FPG_N"/>
</dbReference>
<keyword evidence="4" id="KW-0479">Metal-binding</keyword>
<evidence type="ECO:0000256" key="13">
    <source>
        <dbReference type="ARBA" id="ARBA00023295"/>
    </source>
</evidence>
<dbReference type="PROSITE" id="PS51068">
    <property type="entry name" value="FPG_CAT"/>
    <property type="match status" value="1"/>
</dbReference>
<dbReference type="PANTHER" id="PTHR22993">
    <property type="entry name" value="FORMAMIDOPYRIMIDINE-DNA GLYCOSYLASE"/>
    <property type="match status" value="1"/>
</dbReference>
<keyword evidence="10" id="KW-0234">DNA repair</keyword>
<dbReference type="Pfam" id="PF01149">
    <property type="entry name" value="Fapy_DNA_glyco"/>
    <property type="match status" value="1"/>
</dbReference>
<evidence type="ECO:0000256" key="7">
    <source>
        <dbReference type="ARBA" id="ARBA00022801"/>
    </source>
</evidence>
<evidence type="ECO:0000256" key="6">
    <source>
        <dbReference type="ARBA" id="ARBA00022771"/>
    </source>
</evidence>
<dbReference type="Pfam" id="PF06831">
    <property type="entry name" value="H2TH"/>
    <property type="match status" value="1"/>
</dbReference>
<proteinExistence type="inferred from homology"/>
<evidence type="ECO:0000256" key="2">
    <source>
        <dbReference type="ARBA" id="ARBA00001947"/>
    </source>
</evidence>
<protein>
    <submittedName>
        <fullName evidence="17">Fpg/Nei family DNA glycosylase</fullName>
    </submittedName>
</protein>
<dbReference type="EMBL" id="QDKL01000001">
    <property type="protein sequence ID" value="RZF22307.1"/>
    <property type="molecule type" value="Genomic_DNA"/>
</dbReference>
<keyword evidence="11" id="KW-0456">Lyase</keyword>
<dbReference type="PANTHER" id="PTHR22993:SF9">
    <property type="entry name" value="FORMAMIDOPYRIMIDINE-DNA GLYCOSYLASE"/>
    <property type="match status" value="1"/>
</dbReference>
<dbReference type="InterPro" id="IPR012319">
    <property type="entry name" value="FPG_cat"/>
</dbReference>
<evidence type="ECO:0000256" key="10">
    <source>
        <dbReference type="ARBA" id="ARBA00023204"/>
    </source>
</evidence>
<keyword evidence="8" id="KW-0862">Zinc</keyword>
<feature type="domain" description="Formamidopyrimidine-DNA glycosylase catalytic" evidence="16">
    <location>
        <begin position="2"/>
        <end position="117"/>
    </location>
</feature>
<evidence type="ECO:0000259" key="16">
    <source>
        <dbReference type="PROSITE" id="PS51068"/>
    </source>
</evidence>
<comment type="caution">
    <text evidence="17">The sequence shown here is derived from an EMBL/GenBank/DDBJ whole genome shotgun (WGS) entry which is preliminary data.</text>
</comment>